<sequence length="73" mass="8426">MQLMRTRLTRYPWFGIALLSLIPVVVMAGVLPEDRADTLYHYYNGDGVQIDGPSLLVRKKVKQNFSLYGNYYV</sequence>
<keyword evidence="1" id="KW-1133">Transmembrane helix</keyword>
<keyword evidence="1" id="KW-0812">Transmembrane</keyword>
<dbReference type="EMBL" id="BARS01031924">
    <property type="protein sequence ID" value="GAG23651.1"/>
    <property type="molecule type" value="Genomic_DNA"/>
</dbReference>
<protein>
    <submittedName>
        <fullName evidence="2">Uncharacterized protein</fullName>
    </submittedName>
</protein>
<evidence type="ECO:0000313" key="2">
    <source>
        <dbReference type="EMBL" id="GAG23651.1"/>
    </source>
</evidence>
<evidence type="ECO:0000256" key="1">
    <source>
        <dbReference type="SAM" id="Phobius"/>
    </source>
</evidence>
<proteinExistence type="predicted"/>
<name>X0XFC9_9ZZZZ</name>
<organism evidence="2">
    <name type="scientific">marine sediment metagenome</name>
    <dbReference type="NCBI Taxonomy" id="412755"/>
    <lineage>
        <taxon>unclassified sequences</taxon>
        <taxon>metagenomes</taxon>
        <taxon>ecological metagenomes</taxon>
    </lineage>
</organism>
<accession>X0XFC9</accession>
<dbReference type="AlphaFoldDB" id="X0XFC9"/>
<reference evidence="2" key="1">
    <citation type="journal article" date="2014" name="Front. Microbiol.">
        <title>High frequency of phylogenetically diverse reductive dehalogenase-homologous genes in deep subseafloor sedimentary metagenomes.</title>
        <authorList>
            <person name="Kawai M."/>
            <person name="Futagami T."/>
            <person name="Toyoda A."/>
            <person name="Takaki Y."/>
            <person name="Nishi S."/>
            <person name="Hori S."/>
            <person name="Arai W."/>
            <person name="Tsubouchi T."/>
            <person name="Morono Y."/>
            <person name="Uchiyama I."/>
            <person name="Ito T."/>
            <person name="Fujiyama A."/>
            <person name="Inagaki F."/>
            <person name="Takami H."/>
        </authorList>
    </citation>
    <scope>NUCLEOTIDE SEQUENCE</scope>
    <source>
        <strain evidence="2">Expedition CK06-06</strain>
    </source>
</reference>
<feature type="non-terminal residue" evidence="2">
    <location>
        <position position="73"/>
    </location>
</feature>
<keyword evidence="1" id="KW-0472">Membrane</keyword>
<gene>
    <name evidence="2" type="ORF">S01H1_49611</name>
</gene>
<comment type="caution">
    <text evidence="2">The sequence shown here is derived from an EMBL/GenBank/DDBJ whole genome shotgun (WGS) entry which is preliminary data.</text>
</comment>
<feature type="transmembrane region" description="Helical" evidence="1">
    <location>
        <begin position="12"/>
        <end position="31"/>
    </location>
</feature>